<accession>A0A074LLL4</accession>
<dbReference type="eggNOG" id="COG2304">
    <property type="taxonomic scope" value="Bacteria"/>
</dbReference>
<evidence type="ECO:0000313" key="4">
    <source>
        <dbReference type="EMBL" id="KEO81984.1"/>
    </source>
</evidence>
<sequence>MAALVGANGKETALENAKTQISDLLSHLAPSQRLTLISMGREARVLASGNDPADLRRALDDAKQEYSKADYESALSLAAALSVQEPDSEVRIYSDGNWDLDSKLYPHFGSAPHLIQPQPHGKNLAVRQAAAIRIGERTALVATVENVSGEASTVDVQVQGADGKVLQVASAALKPNEQASLSWDDLAPSDFYTVKLLGDDALAADNQRVVLPEGTSSAKAWLVTAENQPNVFLEKALGLGGRLTVERGTDPDAPPADAALYVYDGVLPKQWPSGPVLLLNPPEGSPLLNVGAAVQAGNLQVLTPDAALLQNVDLSNLHLQALHPLTGASWLQPLVTSGGTPMLLTGEQNGRSAAVLPFDLHQSDLPLLPAFPILVKHLQDYLLPTTGAGLGTVEVGTRVGLLPPIRETGWSYTDPSGTEYDVTQALISQGFNPTEPGLYRFQSNDGKTSQLLSASLPPGESRIQPTAVTLPGGTASEKNDPHATASASIPGLEIWRWLAALILLLLFVEWGVYKRGI</sequence>
<keyword evidence="5" id="KW-1185">Reference proteome</keyword>
<feature type="domain" description="VWFA" evidence="3">
    <location>
        <begin position="9"/>
        <end position="96"/>
    </location>
</feature>
<reference evidence="4 5" key="1">
    <citation type="journal article" date="2013" name="Int. J. Syst. Evol. Microbiol.">
        <title>Tumebacillus flagellatus sp. nov., an alpha-amylase/pullulanase-producing bacterium isolated from cassava wastewater.</title>
        <authorList>
            <person name="Wang Q."/>
            <person name="Xie N."/>
            <person name="Qin Y."/>
            <person name="Shen N."/>
            <person name="Zhu J."/>
            <person name="Mi H."/>
            <person name="Huang R."/>
        </authorList>
    </citation>
    <scope>NUCLEOTIDE SEQUENCE [LARGE SCALE GENOMIC DNA]</scope>
    <source>
        <strain evidence="4 5">GST4</strain>
    </source>
</reference>
<dbReference type="EMBL" id="JMIR01000029">
    <property type="protein sequence ID" value="KEO81984.1"/>
    <property type="molecule type" value="Genomic_DNA"/>
</dbReference>
<keyword evidence="2" id="KW-1133">Transmembrane helix</keyword>
<dbReference type="PANTHER" id="PTHR37464:SF1">
    <property type="entry name" value="BLL2463 PROTEIN"/>
    <property type="match status" value="1"/>
</dbReference>
<comment type="caution">
    <text evidence="4">The sequence shown here is derived from an EMBL/GenBank/DDBJ whole genome shotgun (WGS) entry which is preliminary data.</text>
</comment>
<proteinExistence type="predicted"/>
<dbReference type="Proteomes" id="UP000027931">
    <property type="component" value="Unassembled WGS sequence"/>
</dbReference>
<feature type="region of interest" description="Disordered" evidence="1">
    <location>
        <begin position="455"/>
        <end position="483"/>
    </location>
</feature>
<evidence type="ECO:0000259" key="3">
    <source>
        <dbReference type="Pfam" id="PF13519"/>
    </source>
</evidence>
<evidence type="ECO:0000313" key="5">
    <source>
        <dbReference type="Proteomes" id="UP000027931"/>
    </source>
</evidence>
<gene>
    <name evidence="4" type="ORF">EL26_17585</name>
</gene>
<dbReference type="PANTHER" id="PTHR37464">
    <property type="entry name" value="BLL2463 PROTEIN"/>
    <property type="match status" value="1"/>
</dbReference>
<evidence type="ECO:0000256" key="2">
    <source>
        <dbReference type="SAM" id="Phobius"/>
    </source>
</evidence>
<dbReference type="InterPro" id="IPR002035">
    <property type="entry name" value="VWF_A"/>
</dbReference>
<organism evidence="4 5">
    <name type="scientific">Tumebacillus flagellatus</name>
    <dbReference type="NCBI Taxonomy" id="1157490"/>
    <lineage>
        <taxon>Bacteria</taxon>
        <taxon>Bacillati</taxon>
        <taxon>Bacillota</taxon>
        <taxon>Bacilli</taxon>
        <taxon>Bacillales</taxon>
        <taxon>Alicyclobacillaceae</taxon>
        <taxon>Tumebacillus</taxon>
    </lineage>
</organism>
<dbReference type="STRING" id="1157490.EL26_17585"/>
<dbReference type="AlphaFoldDB" id="A0A074LLL4"/>
<name>A0A074LLL4_9BACL</name>
<evidence type="ECO:0000256" key="1">
    <source>
        <dbReference type="SAM" id="MobiDB-lite"/>
    </source>
</evidence>
<keyword evidence="2" id="KW-0472">Membrane</keyword>
<protein>
    <recommendedName>
        <fullName evidence="3">VWFA domain-containing protein</fullName>
    </recommendedName>
</protein>
<dbReference type="Pfam" id="PF13519">
    <property type="entry name" value="VWA_2"/>
    <property type="match status" value="1"/>
</dbReference>
<feature type="transmembrane region" description="Helical" evidence="2">
    <location>
        <begin position="494"/>
        <end position="513"/>
    </location>
</feature>
<keyword evidence="2" id="KW-0812">Transmembrane</keyword>